<sequence>MSTNWVVTTAAERVALDDAKRGETTFTVTNPAARADRAVFQVVPGDGADPAWFTVDQPQRQVAASGSASFLLAVQVPDGAAPGTYEVRGRVYSASEAPEESSVLSNRIVFDVAAPPAPEKRRIPMWILLVAAALVVITVVTVTLVLTLGGGEAQQARPQPSAAPSGPVTVPKLLDLNEANAGFALRDAHLVPGVIKHRIDTVHTGNVVESSPAVGATVESGSEVALVIAVKLGAPTAKTADKATLSIAQNGRLEWDQAEPYVTRWQVTYSPYMCFQSVMCTYIGMATIRVDTRSAAPPLRPASAAFQGQYSGYVLSTDATFQWTVAPVDDFGNVGPASAPLTGRMVA</sequence>
<gene>
    <name evidence="3" type="ORF">GCM10017581_065310</name>
</gene>
<dbReference type="InterPro" id="IPR005543">
    <property type="entry name" value="PASTA_dom"/>
</dbReference>
<evidence type="ECO:0000256" key="1">
    <source>
        <dbReference type="SAM" id="Phobius"/>
    </source>
</evidence>
<evidence type="ECO:0000313" key="3">
    <source>
        <dbReference type="EMBL" id="GLL04784.1"/>
    </source>
</evidence>
<reference evidence="3" key="1">
    <citation type="journal article" date="2014" name="Int. J. Syst. Evol. Microbiol.">
        <title>Complete genome sequence of Corynebacterium casei LMG S-19264T (=DSM 44701T), isolated from a smear-ripened cheese.</title>
        <authorList>
            <consortium name="US DOE Joint Genome Institute (JGI-PGF)"/>
            <person name="Walter F."/>
            <person name="Albersmeier A."/>
            <person name="Kalinowski J."/>
            <person name="Ruckert C."/>
        </authorList>
    </citation>
    <scope>NUCLEOTIDE SEQUENCE</scope>
    <source>
        <strain evidence="3">VKM Ac-1321</strain>
    </source>
</reference>
<reference evidence="3" key="2">
    <citation type="submission" date="2023-01" db="EMBL/GenBank/DDBJ databases">
        <authorList>
            <person name="Sun Q."/>
            <person name="Evtushenko L."/>
        </authorList>
    </citation>
    <scope>NUCLEOTIDE SEQUENCE</scope>
    <source>
        <strain evidence="3">VKM Ac-1321</strain>
    </source>
</reference>
<evidence type="ECO:0000259" key="2">
    <source>
        <dbReference type="Pfam" id="PF03793"/>
    </source>
</evidence>
<keyword evidence="1" id="KW-0472">Membrane</keyword>
<organism evidence="3 4">
    <name type="scientific">Dactylosporangium matsuzakiense</name>
    <dbReference type="NCBI Taxonomy" id="53360"/>
    <lineage>
        <taxon>Bacteria</taxon>
        <taxon>Bacillati</taxon>
        <taxon>Actinomycetota</taxon>
        <taxon>Actinomycetes</taxon>
        <taxon>Micromonosporales</taxon>
        <taxon>Micromonosporaceae</taxon>
        <taxon>Dactylosporangium</taxon>
    </lineage>
</organism>
<dbReference type="EMBL" id="BSFP01000050">
    <property type="protein sequence ID" value="GLL04784.1"/>
    <property type="molecule type" value="Genomic_DNA"/>
</dbReference>
<accession>A0A9W6NPR8</accession>
<feature type="domain" description="PASTA" evidence="2">
    <location>
        <begin position="168"/>
        <end position="228"/>
    </location>
</feature>
<dbReference type="AlphaFoldDB" id="A0A9W6NPR8"/>
<protein>
    <recommendedName>
        <fullName evidence="2">PASTA domain-containing protein</fullName>
    </recommendedName>
</protein>
<dbReference type="Pfam" id="PF03793">
    <property type="entry name" value="PASTA"/>
    <property type="match status" value="1"/>
</dbReference>
<dbReference type="Gene3D" id="3.30.10.20">
    <property type="match status" value="1"/>
</dbReference>
<keyword evidence="4" id="KW-1185">Reference proteome</keyword>
<keyword evidence="1" id="KW-1133">Transmembrane helix</keyword>
<dbReference type="RefSeq" id="WP_261958596.1">
    <property type="nucleotide sequence ID" value="NZ_BAAAXA010000001.1"/>
</dbReference>
<proteinExistence type="predicted"/>
<dbReference type="CDD" id="cd06577">
    <property type="entry name" value="PASTA_pknB"/>
    <property type="match status" value="1"/>
</dbReference>
<feature type="transmembrane region" description="Helical" evidence="1">
    <location>
        <begin position="126"/>
        <end position="149"/>
    </location>
</feature>
<evidence type="ECO:0000313" key="4">
    <source>
        <dbReference type="Proteomes" id="UP001143480"/>
    </source>
</evidence>
<name>A0A9W6NPR8_9ACTN</name>
<dbReference type="Proteomes" id="UP001143480">
    <property type="component" value="Unassembled WGS sequence"/>
</dbReference>
<comment type="caution">
    <text evidence="3">The sequence shown here is derived from an EMBL/GenBank/DDBJ whole genome shotgun (WGS) entry which is preliminary data.</text>
</comment>
<keyword evidence="1" id="KW-0812">Transmembrane</keyword>